<proteinExistence type="predicted"/>
<comment type="caution">
    <text evidence="1">The sequence shown here is derived from an EMBL/GenBank/DDBJ whole genome shotgun (WGS) entry which is preliminary data.</text>
</comment>
<name>A0AAD7RBS4_9TELE</name>
<sequence>MRREVLRTFTDTYRARIGHADASRGRTCDVTSVESDTRKSLLKEAYFYKCSSDQPCRKLRPPSQSSIARLVFGE</sequence>
<dbReference type="AlphaFoldDB" id="A0AAD7RBS4"/>
<dbReference type="EMBL" id="JAINUG010000369">
    <property type="protein sequence ID" value="KAJ8373230.1"/>
    <property type="molecule type" value="Genomic_DNA"/>
</dbReference>
<organism evidence="1 2">
    <name type="scientific">Aldrovandia affinis</name>
    <dbReference type="NCBI Taxonomy" id="143900"/>
    <lineage>
        <taxon>Eukaryota</taxon>
        <taxon>Metazoa</taxon>
        <taxon>Chordata</taxon>
        <taxon>Craniata</taxon>
        <taxon>Vertebrata</taxon>
        <taxon>Euteleostomi</taxon>
        <taxon>Actinopterygii</taxon>
        <taxon>Neopterygii</taxon>
        <taxon>Teleostei</taxon>
        <taxon>Notacanthiformes</taxon>
        <taxon>Halosauridae</taxon>
        <taxon>Aldrovandia</taxon>
    </lineage>
</organism>
<reference evidence="1" key="1">
    <citation type="journal article" date="2023" name="Science">
        <title>Genome structures resolve the early diversification of teleost fishes.</title>
        <authorList>
            <person name="Parey E."/>
            <person name="Louis A."/>
            <person name="Montfort J."/>
            <person name="Bouchez O."/>
            <person name="Roques C."/>
            <person name="Iampietro C."/>
            <person name="Lluch J."/>
            <person name="Castinel A."/>
            <person name="Donnadieu C."/>
            <person name="Desvignes T."/>
            <person name="Floi Bucao C."/>
            <person name="Jouanno E."/>
            <person name="Wen M."/>
            <person name="Mejri S."/>
            <person name="Dirks R."/>
            <person name="Jansen H."/>
            <person name="Henkel C."/>
            <person name="Chen W.J."/>
            <person name="Zahm M."/>
            <person name="Cabau C."/>
            <person name="Klopp C."/>
            <person name="Thompson A.W."/>
            <person name="Robinson-Rechavi M."/>
            <person name="Braasch I."/>
            <person name="Lecointre G."/>
            <person name="Bobe J."/>
            <person name="Postlethwait J.H."/>
            <person name="Berthelot C."/>
            <person name="Roest Crollius H."/>
            <person name="Guiguen Y."/>
        </authorList>
    </citation>
    <scope>NUCLEOTIDE SEQUENCE</scope>
    <source>
        <strain evidence="1">NC1722</strain>
    </source>
</reference>
<keyword evidence="2" id="KW-1185">Reference proteome</keyword>
<gene>
    <name evidence="1" type="ORF">AAFF_G00267220</name>
</gene>
<evidence type="ECO:0000313" key="1">
    <source>
        <dbReference type="EMBL" id="KAJ8373230.1"/>
    </source>
</evidence>
<evidence type="ECO:0000313" key="2">
    <source>
        <dbReference type="Proteomes" id="UP001221898"/>
    </source>
</evidence>
<protein>
    <submittedName>
        <fullName evidence="1">Uncharacterized protein</fullName>
    </submittedName>
</protein>
<dbReference type="Proteomes" id="UP001221898">
    <property type="component" value="Unassembled WGS sequence"/>
</dbReference>
<accession>A0AAD7RBS4</accession>